<sequence length="1089" mass="127992">MKTRRKSDAFKEKELIDDLQLLADEWHDYLESVSYPKPYKLADISEFFTKARFLEVCNAGDDVCHSLKPDKHYLLSQDFATRRAIHQAVNKRPPFEKELFQFVGDSIKIMRQIELYLENDRETAKVSRQLIFDIRDMKKSIANEIMDFIDRHTYRILVAQETLMKSVDAISCEYCLSCDHCDIHIWGLKNVPIRFEFLDEPRLLVHLYESKLILHIPFGKLELNMTLQAIHTNFDHLSENAKSFKFVTETGNLNFGIQDLRECLLNEFKMQTHLQKITREKIQDRYQAYLEKIQLKPLRKGHHLKPQPIEPDEYPDVSDDFFEEENKQFQQFLDIAYHPQTLDLNTDEINLKKFTILGGIYKLSFVKKPKQVHVDNGQINMIWHNPEKQLHFEKDDERFSADVKSRRYYRKRSTRMSNINLKQEMLKEEIDPGHSLFVMIFLLPEHLCYWDEPIACHYEVFEEEEIVRQEKSWQHHYRSVGDFKKSVAESVGRDTIEFGDIGSLVVKASKLSIPPSQMKTFSSVFIEKATLTEEDVFVDSGIYFVKDFLLNEPMNVHQARIVASSCTPYILESFKFQKEISEEEQEDFMRRRRRRNKLGMLRRKREEERYTAKSPGLLSYDSNQNNPEYLFANFGKPISVIVTNTLMQFKDTLPSEPMTFYQLIRTLLLIKKLTKDTETQRVRRLPTVSEDGSKSGIRKSIMRDPKSLLVKRSSVTLQHKTSKIKANIEKQESFVTFEKKMKNDEQPIRRTLKPADTGPGTGKKAVFGKIEYSEKSLPTREAQQQKTDSDVEDSLSLKSSIAPDDDESSESMDKRGELKTKTTSHWTTKYIRRCNFDKEKNKYIIETDRLGYIGFACKTYVHFPFIRWDLEPSNTDPLSEVIFTLVTQHVKCVFQITNKGIQGRVVEPGPMTRKLKKYLIMEKPLENFSELKKIFKEKNINVFPENDASFYIEEGYYSEKHLATEMHTYCCMALHSCRMKFSSSTWNRLAKRRDIILQFVQCEENPSATVQVHITPEETRFVEVTEICDESDEVKLAFTATWRNINFYVDLHHAIMSVETYALEQRCRDKQMLCYLKMLLSEIRPLSFS</sequence>
<dbReference type="Proteomes" id="UP000092444">
    <property type="component" value="Unassembled WGS sequence"/>
</dbReference>
<dbReference type="InterPro" id="IPR023247">
    <property type="entry name" value="IC97/Dnai7-like"/>
</dbReference>
<dbReference type="Pfam" id="PF12366">
    <property type="entry name" value="Casc1_C"/>
    <property type="match status" value="1"/>
</dbReference>
<dbReference type="PANTHER" id="PTHR20929">
    <property type="entry name" value="LUNG ADENOMA SUSCEPTIBILITY 1-RELATED"/>
    <property type="match status" value="1"/>
</dbReference>
<dbReference type="PhylomeDB" id="A0A1B0GEQ4"/>
<dbReference type="VEuPathDB" id="VectorBase:GMOY011778"/>
<proteinExistence type="predicted"/>
<dbReference type="AlphaFoldDB" id="A0A1B0GEQ4"/>
<reference evidence="3" key="1">
    <citation type="submission" date="2020-05" db="UniProtKB">
        <authorList>
            <consortium name="EnsemblMetazoa"/>
        </authorList>
    </citation>
    <scope>IDENTIFICATION</scope>
    <source>
        <strain evidence="3">Yale</strain>
    </source>
</reference>
<name>A0A1B0GEQ4_GLOMM</name>
<evidence type="ECO:0000256" key="1">
    <source>
        <dbReference type="SAM" id="MobiDB-lite"/>
    </source>
</evidence>
<evidence type="ECO:0000313" key="4">
    <source>
        <dbReference type="Proteomes" id="UP000092444"/>
    </source>
</evidence>
<evidence type="ECO:0000313" key="3">
    <source>
        <dbReference type="EnsemblMetazoa" id="GMOY011778-PA"/>
    </source>
</evidence>
<dbReference type="GO" id="GO:0008017">
    <property type="term" value="F:microtubule binding"/>
    <property type="evidence" value="ECO:0007669"/>
    <property type="project" value="TreeGrafter"/>
</dbReference>
<feature type="domain" description="CASC1 C-terminal" evidence="2">
    <location>
        <begin position="824"/>
        <end position="1041"/>
    </location>
</feature>
<dbReference type="GO" id="GO:0048487">
    <property type="term" value="F:beta-tubulin binding"/>
    <property type="evidence" value="ECO:0007669"/>
    <property type="project" value="TreeGrafter"/>
</dbReference>
<keyword evidence="4" id="KW-1185">Reference proteome</keyword>
<organism evidence="3 4">
    <name type="scientific">Glossina morsitans morsitans</name>
    <name type="common">Savannah tsetse fly</name>
    <dbReference type="NCBI Taxonomy" id="37546"/>
    <lineage>
        <taxon>Eukaryota</taxon>
        <taxon>Metazoa</taxon>
        <taxon>Ecdysozoa</taxon>
        <taxon>Arthropoda</taxon>
        <taxon>Hexapoda</taxon>
        <taxon>Insecta</taxon>
        <taxon>Pterygota</taxon>
        <taxon>Neoptera</taxon>
        <taxon>Endopterygota</taxon>
        <taxon>Diptera</taxon>
        <taxon>Brachycera</taxon>
        <taxon>Muscomorpha</taxon>
        <taxon>Hippoboscoidea</taxon>
        <taxon>Glossinidae</taxon>
        <taxon>Glossina</taxon>
    </lineage>
</organism>
<dbReference type="PANTHER" id="PTHR20929:SF11">
    <property type="entry name" value="DYNEIN AXONEMAL INTERMEDIATE CHAIN 7"/>
    <property type="match status" value="1"/>
</dbReference>
<evidence type="ECO:0000259" key="2">
    <source>
        <dbReference type="Pfam" id="PF12366"/>
    </source>
</evidence>
<dbReference type="EnsemblMetazoa" id="GMOY011778-RA">
    <property type="protein sequence ID" value="GMOY011778-PA"/>
    <property type="gene ID" value="GMOY011778"/>
</dbReference>
<dbReference type="InterPro" id="IPR022110">
    <property type="entry name" value="CASC1_C"/>
</dbReference>
<dbReference type="EMBL" id="CCAG010012540">
    <property type="status" value="NOT_ANNOTATED_CDS"/>
    <property type="molecule type" value="Genomic_DNA"/>
</dbReference>
<protein>
    <recommendedName>
        <fullName evidence="2">CASC1 C-terminal domain-containing protein</fullName>
    </recommendedName>
</protein>
<feature type="region of interest" description="Disordered" evidence="1">
    <location>
        <begin position="740"/>
        <end position="819"/>
    </location>
</feature>
<accession>A0A1B0GEQ4</accession>